<dbReference type="PANTHER" id="PTHR42781">
    <property type="entry name" value="SPERMIDINE/PUTRESCINE IMPORT ATP-BINDING PROTEIN POTA"/>
    <property type="match status" value="1"/>
</dbReference>
<dbReference type="OrthoDB" id="9802264at2"/>
<dbReference type="PROSITE" id="PS50893">
    <property type="entry name" value="ABC_TRANSPORTER_2"/>
    <property type="match status" value="1"/>
</dbReference>
<keyword evidence="3 5" id="KW-0067">ATP-binding</keyword>
<name>A0A1H7SZM2_9BACT</name>
<proteinExistence type="predicted"/>
<dbReference type="InterPro" id="IPR050093">
    <property type="entry name" value="ABC_SmlMolc_Importer"/>
</dbReference>
<dbReference type="Pfam" id="PF00005">
    <property type="entry name" value="ABC_tran"/>
    <property type="match status" value="1"/>
</dbReference>
<gene>
    <name evidence="5" type="ORF">SAMN04488505_1021098</name>
</gene>
<evidence type="ECO:0000256" key="2">
    <source>
        <dbReference type="ARBA" id="ARBA00022741"/>
    </source>
</evidence>
<evidence type="ECO:0000256" key="3">
    <source>
        <dbReference type="ARBA" id="ARBA00022840"/>
    </source>
</evidence>
<dbReference type="GO" id="GO:0022857">
    <property type="term" value="F:transmembrane transporter activity"/>
    <property type="evidence" value="ECO:0007669"/>
    <property type="project" value="InterPro"/>
</dbReference>
<dbReference type="EMBL" id="FOBB01000002">
    <property type="protein sequence ID" value="SEL78051.1"/>
    <property type="molecule type" value="Genomic_DNA"/>
</dbReference>
<evidence type="ECO:0000313" key="5">
    <source>
        <dbReference type="EMBL" id="SEL78051.1"/>
    </source>
</evidence>
<dbReference type="InterPro" id="IPR027417">
    <property type="entry name" value="P-loop_NTPase"/>
</dbReference>
<dbReference type="PROSITE" id="PS00211">
    <property type="entry name" value="ABC_TRANSPORTER_1"/>
    <property type="match status" value="1"/>
</dbReference>
<dbReference type="SMART" id="SM00382">
    <property type="entry name" value="AAA"/>
    <property type="match status" value="1"/>
</dbReference>
<dbReference type="InterPro" id="IPR008995">
    <property type="entry name" value="Mo/tungstate-bd_C_term_dom"/>
</dbReference>
<dbReference type="AlphaFoldDB" id="A0A1H7SZM2"/>
<keyword evidence="6" id="KW-1185">Reference proteome</keyword>
<dbReference type="Proteomes" id="UP000198984">
    <property type="component" value="Unassembled WGS sequence"/>
</dbReference>
<dbReference type="PANTHER" id="PTHR42781:SF4">
    <property type="entry name" value="SPERMIDINE_PUTRESCINE IMPORT ATP-BINDING PROTEIN POTA"/>
    <property type="match status" value="1"/>
</dbReference>
<sequence>MSFLTVLNLRKQQQGALVVNDVSFTLQPFHKIAIAGETGSGKSTLLKMIAGLVPVDEGTVLFEGQRVKGPHEVLLPGHPRIAYLSQHFELRNNYSVAEVLERVNLLEPEAAKEIYDICRITHLLQRRTDQLSGGEKQRIALARLLGTAPQLLLLDEPYSNLDMIHKNLLKTVIRDIGEEMNITCMLISHDPQDILSWADEVMLMKDGVIVQQGAPQQVYYQPLNTYAAGLLGKYNLLESATAKTLVAGPPPKGKLLLVRPEDLVLHTGNNDKTIKGKVNTVTFYGGYYELEVALPKDNITLKTMHTSAKPGDTVYISLKNADIWYI</sequence>
<accession>A0A1H7SZM2</accession>
<dbReference type="InterPro" id="IPR003593">
    <property type="entry name" value="AAA+_ATPase"/>
</dbReference>
<dbReference type="InterPro" id="IPR013611">
    <property type="entry name" value="Transp-assoc_OB_typ2"/>
</dbReference>
<dbReference type="GO" id="GO:0005524">
    <property type="term" value="F:ATP binding"/>
    <property type="evidence" value="ECO:0007669"/>
    <property type="project" value="UniProtKB-KW"/>
</dbReference>
<keyword evidence="1" id="KW-0813">Transport</keyword>
<evidence type="ECO:0000259" key="4">
    <source>
        <dbReference type="PROSITE" id="PS50893"/>
    </source>
</evidence>
<organism evidence="5 6">
    <name type="scientific">Chitinophaga rupis</name>
    <dbReference type="NCBI Taxonomy" id="573321"/>
    <lineage>
        <taxon>Bacteria</taxon>
        <taxon>Pseudomonadati</taxon>
        <taxon>Bacteroidota</taxon>
        <taxon>Chitinophagia</taxon>
        <taxon>Chitinophagales</taxon>
        <taxon>Chitinophagaceae</taxon>
        <taxon>Chitinophaga</taxon>
    </lineage>
</organism>
<dbReference type="Gene3D" id="3.40.50.300">
    <property type="entry name" value="P-loop containing nucleotide triphosphate hydrolases"/>
    <property type="match status" value="1"/>
</dbReference>
<dbReference type="STRING" id="573321.SAMN04488505_1021098"/>
<dbReference type="InterPro" id="IPR017871">
    <property type="entry name" value="ABC_transporter-like_CS"/>
</dbReference>
<dbReference type="SUPFAM" id="SSF52540">
    <property type="entry name" value="P-loop containing nucleoside triphosphate hydrolases"/>
    <property type="match status" value="1"/>
</dbReference>
<keyword evidence="2" id="KW-0547">Nucleotide-binding</keyword>
<evidence type="ECO:0000256" key="1">
    <source>
        <dbReference type="ARBA" id="ARBA00022448"/>
    </source>
</evidence>
<dbReference type="RefSeq" id="WP_089911503.1">
    <property type="nucleotide sequence ID" value="NZ_FOBB01000002.1"/>
</dbReference>
<dbReference type="GO" id="GO:0043190">
    <property type="term" value="C:ATP-binding cassette (ABC) transporter complex"/>
    <property type="evidence" value="ECO:0007669"/>
    <property type="project" value="InterPro"/>
</dbReference>
<protein>
    <submittedName>
        <fullName evidence="5">Iron(III) transport system ATP-binding protein</fullName>
    </submittedName>
</protein>
<reference evidence="5 6" key="1">
    <citation type="submission" date="2016-10" db="EMBL/GenBank/DDBJ databases">
        <authorList>
            <person name="de Groot N.N."/>
        </authorList>
    </citation>
    <scope>NUCLEOTIDE SEQUENCE [LARGE SCALE GENOMIC DNA]</scope>
    <source>
        <strain evidence="5 6">DSM 21039</strain>
    </source>
</reference>
<evidence type="ECO:0000313" key="6">
    <source>
        <dbReference type="Proteomes" id="UP000198984"/>
    </source>
</evidence>
<dbReference type="Pfam" id="PF08402">
    <property type="entry name" value="TOBE_2"/>
    <property type="match status" value="1"/>
</dbReference>
<dbReference type="InterPro" id="IPR003439">
    <property type="entry name" value="ABC_transporter-like_ATP-bd"/>
</dbReference>
<dbReference type="GO" id="GO:0016887">
    <property type="term" value="F:ATP hydrolysis activity"/>
    <property type="evidence" value="ECO:0007669"/>
    <property type="project" value="InterPro"/>
</dbReference>
<dbReference type="Gene3D" id="2.40.50.140">
    <property type="entry name" value="Nucleic acid-binding proteins"/>
    <property type="match status" value="1"/>
</dbReference>
<feature type="domain" description="ABC transporter" evidence="4">
    <location>
        <begin position="4"/>
        <end position="231"/>
    </location>
</feature>
<dbReference type="InterPro" id="IPR012340">
    <property type="entry name" value="NA-bd_OB-fold"/>
</dbReference>
<dbReference type="SUPFAM" id="SSF50331">
    <property type="entry name" value="MOP-like"/>
    <property type="match status" value="1"/>
</dbReference>